<keyword evidence="1" id="KW-0812">Transmembrane</keyword>
<feature type="transmembrane region" description="Helical" evidence="1">
    <location>
        <begin position="102"/>
        <end position="122"/>
    </location>
</feature>
<keyword evidence="1" id="KW-0472">Membrane</keyword>
<feature type="transmembrane region" description="Helical" evidence="1">
    <location>
        <begin position="47"/>
        <end position="66"/>
    </location>
</feature>
<feature type="transmembrane region" description="Helical" evidence="1">
    <location>
        <begin position="134"/>
        <end position="155"/>
    </location>
</feature>
<proteinExistence type="predicted"/>
<keyword evidence="3" id="KW-1185">Reference proteome</keyword>
<feature type="transmembrane region" description="Helical" evidence="1">
    <location>
        <begin position="78"/>
        <end position="96"/>
    </location>
</feature>
<evidence type="ECO:0000313" key="3">
    <source>
        <dbReference type="Proteomes" id="UP000594454"/>
    </source>
</evidence>
<sequence length="344" mass="38077">MEEPFGNRRKFIAKASLMALALLLLTSLQLLPVMLMPQLCKLFHDNVLLIFIPIIIYVMIMVLVSFFPEIQHTKPYNIIILVFVVGSLSVVLQILTAYYGEFFFLIAVAVAIFIYGSISSISSCFEANWRCLKVSLTILTFATGIYLGVAVAISYFVSLKIIVVSTAAVCLLTFSANQHFIIDIMDTFGTNAKFEAPAFSKSKAVYSSELAIPIETQTDHNTIKQVFITKLIFLLPTIIQAIPLMLVEDSRMYLKDNSSMVYFALVLYASATLIFTFLPNMQNRNPYTIVSAFVMIESLTAIIAFISSYYQGIVVLTSFGAAVIACVSLAALGIYCTVFIGGFL</sequence>
<reference evidence="2 3" key="1">
    <citation type="submission" date="2020-11" db="EMBL/GenBank/DDBJ databases">
        <authorList>
            <person name="Wallbank WR R."/>
            <person name="Pardo Diaz C."/>
            <person name="Kozak K."/>
            <person name="Martin S."/>
            <person name="Jiggins C."/>
            <person name="Moest M."/>
            <person name="Warren A I."/>
            <person name="Generalovic N T."/>
            <person name="Byers J.R.P. K."/>
            <person name="Montejo-Kovacevich G."/>
            <person name="Yen C E."/>
        </authorList>
    </citation>
    <scope>NUCLEOTIDE SEQUENCE [LARGE SCALE GENOMIC DNA]</scope>
</reference>
<protein>
    <submittedName>
        <fullName evidence="2">Uncharacterized protein</fullName>
    </submittedName>
</protein>
<dbReference type="AlphaFoldDB" id="A0A7R8UAK8"/>
<feature type="transmembrane region" description="Helical" evidence="1">
    <location>
        <begin position="12"/>
        <end position="35"/>
    </location>
</feature>
<feature type="transmembrane region" description="Helical" evidence="1">
    <location>
        <begin position="227"/>
        <end position="247"/>
    </location>
</feature>
<accession>A0A7R8UAK8</accession>
<feature type="transmembrane region" description="Helical" evidence="1">
    <location>
        <begin position="259"/>
        <end position="278"/>
    </location>
</feature>
<feature type="transmembrane region" description="Helical" evidence="1">
    <location>
        <begin position="316"/>
        <end position="343"/>
    </location>
</feature>
<keyword evidence="1" id="KW-1133">Transmembrane helix</keyword>
<organism evidence="2 3">
    <name type="scientific">Hermetia illucens</name>
    <name type="common">Black soldier fly</name>
    <dbReference type="NCBI Taxonomy" id="343691"/>
    <lineage>
        <taxon>Eukaryota</taxon>
        <taxon>Metazoa</taxon>
        <taxon>Ecdysozoa</taxon>
        <taxon>Arthropoda</taxon>
        <taxon>Hexapoda</taxon>
        <taxon>Insecta</taxon>
        <taxon>Pterygota</taxon>
        <taxon>Neoptera</taxon>
        <taxon>Endopterygota</taxon>
        <taxon>Diptera</taxon>
        <taxon>Brachycera</taxon>
        <taxon>Stratiomyomorpha</taxon>
        <taxon>Stratiomyidae</taxon>
        <taxon>Hermetiinae</taxon>
        <taxon>Hermetia</taxon>
    </lineage>
</organism>
<dbReference type="Proteomes" id="UP000594454">
    <property type="component" value="Chromosome 1"/>
</dbReference>
<feature type="transmembrane region" description="Helical" evidence="1">
    <location>
        <begin position="290"/>
        <end position="310"/>
    </location>
</feature>
<dbReference type="EMBL" id="LR899009">
    <property type="protein sequence ID" value="CAD7077180.1"/>
    <property type="molecule type" value="Genomic_DNA"/>
</dbReference>
<evidence type="ECO:0000256" key="1">
    <source>
        <dbReference type="SAM" id="Phobius"/>
    </source>
</evidence>
<feature type="transmembrane region" description="Helical" evidence="1">
    <location>
        <begin position="161"/>
        <end position="182"/>
    </location>
</feature>
<dbReference type="InParanoid" id="A0A7R8UAK8"/>
<gene>
    <name evidence="2" type="ORF">HERILL_LOCUS548</name>
</gene>
<name>A0A7R8UAK8_HERIL</name>
<evidence type="ECO:0000313" key="2">
    <source>
        <dbReference type="EMBL" id="CAD7077180.1"/>
    </source>
</evidence>